<dbReference type="GO" id="GO:0003700">
    <property type="term" value="F:DNA-binding transcription factor activity"/>
    <property type="evidence" value="ECO:0007669"/>
    <property type="project" value="TreeGrafter"/>
</dbReference>
<evidence type="ECO:0000259" key="4">
    <source>
        <dbReference type="PROSITE" id="PS50977"/>
    </source>
</evidence>
<evidence type="ECO:0000256" key="1">
    <source>
        <dbReference type="ARBA" id="ARBA00023125"/>
    </source>
</evidence>
<evidence type="ECO:0000313" key="5">
    <source>
        <dbReference type="EMBL" id="CAB4606159.1"/>
    </source>
</evidence>
<dbReference type="InterPro" id="IPR001647">
    <property type="entry name" value="HTH_TetR"/>
</dbReference>
<dbReference type="PANTHER" id="PTHR30055:SF207">
    <property type="entry name" value="HTH-TYPE TRANSCRIPTIONAL REPRESSOR FATR"/>
    <property type="match status" value="1"/>
</dbReference>
<dbReference type="AlphaFoldDB" id="A0A6J6H2V9"/>
<keyword evidence="3" id="KW-0472">Membrane</keyword>
<accession>A0A6J6H2V9</accession>
<dbReference type="GO" id="GO:0000976">
    <property type="term" value="F:transcription cis-regulatory region binding"/>
    <property type="evidence" value="ECO:0007669"/>
    <property type="project" value="TreeGrafter"/>
</dbReference>
<protein>
    <submittedName>
        <fullName evidence="5">Unannotated protein</fullName>
    </submittedName>
</protein>
<dbReference type="PANTHER" id="PTHR30055">
    <property type="entry name" value="HTH-TYPE TRANSCRIPTIONAL REGULATOR RUTR"/>
    <property type="match status" value="1"/>
</dbReference>
<dbReference type="PROSITE" id="PS50977">
    <property type="entry name" value="HTH_TETR_2"/>
    <property type="match status" value="1"/>
</dbReference>
<name>A0A6J6H2V9_9ZZZZ</name>
<feature type="domain" description="HTH tetR-type" evidence="4">
    <location>
        <begin position="208"/>
        <end position="268"/>
    </location>
</feature>
<gene>
    <name evidence="5" type="ORF">UFOPK1857_00130</name>
</gene>
<dbReference type="SUPFAM" id="SSF46689">
    <property type="entry name" value="Homeodomain-like"/>
    <property type="match status" value="2"/>
</dbReference>
<keyword evidence="3" id="KW-1133">Transmembrane helix</keyword>
<dbReference type="InterPro" id="IPR009057">
    <property type="entry name" value="Homeodomain-like_sf"/>
</dbReference>
<dbReference type="InterPro" id="IPR050109">
    <property type="entry name" value="HTH-type_TetR-like_transc_reg"/>
</dbReference>
<proteinExistence type="predicted"/>
<dbReference type="EMBL" id="CAEZUU010000013">
    <property type="protein sequence ID" value="CAB4606159.1"/>
    <property type="molecule type" value="Genomic_DNA"/>
</dbReference>
<keyword evidence="3" id="KW-0812">Transmembrane</keyword>
<dbReference type="Gene3D" id="1.10.357.10">
    <property type="entry name" value="Tetracycline Repressor, domain 2"/>
    <property type="match status" value="2"/>
</dbReference>
<organism evidence="5">
    <name type="scientific">freshwater metagenome</name>
    <dbReference type="NCBI Taxonomy" id="449393"/>
    <lineage>
        <taxon>unclassified sequences</taxon>
        <taxon>metagenomes</taxon>
        <taxon>ecological metagenomes</taxon>
    </lineage>
</organism>
<dbReference type="Pfam" id="PF00440">
    <property type="entry name" value="TetR_N"/>
    <property type="match status" value="1"/>
</dbReference>
<feature type="transmembrane region" description="Helical" evidence="3">
    <location>
        <begin position="349"/>
        <end position="369"/>
    </location>
</feature>
<reference evidence="5" key="1">
    <citation type="submission" date="2020-05" db="EMBL/GenBank/DDBJ databases">
        <authorList>
            <person name="Chiriac C."/>
            <person name="Salcher M."/>
            <person name="Ghai R."/>
            <person name="Kavagutti S V."/>
        </authorList>
    </citation>
    <scope>NUCLEOTIDE SEQUENCE</scope>
</reference>
<feature type="region of interest" description="Disordered" evidence="2">
    <location>
        <begin position="1"/>
        <end position="23"/>
    </location>
</feature>
<evidence type="ECO:0000256" key="3">
    <source>
        <dbReference type="SAM" id="Phobius"/>
    </source>
</evidence>
<evidence type="ECO:0000256" key="2">
    <source>
        <dbReference type="SAM" id="MobiDB-lite"/>
    </source>
</evidence>
<keyword evidence="1" id="KW-0238">DNA-binding</keyword>
<sequence length="390" mass="42639">MASTKKPSGVYSVKTPAQGTSKPGKNTDVFIEAGIRSIVEVGIDQISVSQITQLAKATRPTFYSLFGNVDGLLADIWLMNGSWFLNNLSDPEFRLEVSDPAAQARMTALLEIFTVSHRISEVSEVVEPMATAWWKSITAKDNYAQLKLSWLAGQRLGSWLTLPVEPKALLAGFAGPIILNLGDKARSTTLALKQIKLPPLSDPKVADGSIENQLLDSAIKVISRVGVARASMTRISRNAQVTTGTMYPRFKNHDELILASFARAISSVVEENFAQIKTEGFSADDFGLVTSAGLLDHRKVWRNFRVEMHLAARVNRKLAKSIRDALTVTNERVGLGLGLLPISKSEREAVAFLVHAIGIGLAVLLNAGVRVDELDHRIITRDMIEDLGKR</sequence>